<accession>A0ABT1F7Y4</accession>
<name>A0ABT1F7Y4_9GAMM</name>
<reference evidence="2 3" key="1">
    <citation type="submission" date="2022-06" db="EMBL/GenBank/DDBJ databases">
        <title>Dyella sp. Sa strain:Sa Genome sequencing.</title>
        <authorList>
            <person name="Park S."/>
        </authorList>
    </citation>
    <scope>NUCLEOTIDE SEQUENCE [LARGE SCALE GENOMIC DNA]</scope>
    <source>
        <strain evidence="2 3">Sa</strain>
    </source>
</reference>
<feature type="compositionally biased region" description="Basic and acidic residues" evidence="1">
    <location>
        <begin position="1"/>
        <end position="14"/>
    </location>
</feature>
<dbReference type="RefSeq" id="WP_253565247.1">
    <property type="nucleotide sequence ID" value="NZ_JAMZEK010000001.1"/>
</dbReference>
<proteinExistence type="predicted"/>
<keyword evidence="3" id="KW-1185">Reference proteome</keyword>
<comment type="caution">
    <text evidence="2">The sequence shown here is derived from an EMBL/GenBank/DDBJ whole genome shotgun (WGS) entry which is preliminary data.</text>
</comment>
<feature type="region of interest" description="Disordered" evidence="1">
    <location>
        <begin position="1"/>
        <end position="26"/>
    </location>
</feature>
<dbReference type="Proteomes" id="UP001204615">
    <property type="component" value="Unassembled WGS sequence"/>
</dbReference>
<evidence type="ECO:0000256" key="1">
    <source>
        <dbReference type="SAM" id="MobiDB-lite"/>
    </source>
</evidence>
<evidence type="ECO:0000313" key="2">
    <source>
        <dbReference type="EMBL" id="MCP1373481.1"/>
    </source>
</evidence>
<organism evidence="2 3">
    <name type="scientific">Dyella lutea</name>
    <dbReference type="NCBI Taxonomy" id="2950441"/>
    <lineage>
        <taxon>Bacteria</taxon>
        <taxon>Pseudomonadati</taxon>
        <taxon>Pseudomonadota</taxon>
        <taxon>Gammaproteobacteria</taxon>
        <taxon>Lysobacterales</taxon>
        <taxon>Rhodanobacteraceae</taxon>
        <taxon>Dyella</taxon>
    </lineage>
</organism>
<evidence type="ECO:0000313" key="3">
    <source>
        <dbReference type="Proteomes" id="UP001204615"/>
    </source>
</evidence>
<gene>
    <name evidence="2" type="ORF">NC595_05355</name>
</gene>
<sequence length="61" mass="6880">MHRRAEEAHRNDEQQRDDENDPGQAAWLFHGIDGPLDESPSLRIGVSAWRRGASRGRVVSS</sequence>
<protein>
    <submittedName>
        <fullName evidence="2">Uncharacterized protein</fullName>
    </submittedName>
</protein>
<dbReference type="EMBL" id="JAMZEK010000001">
    <property type="protein sequence ID" value="MCP1373481.1"/>
    <property type="molecule type" value="Genomic_DNA"/>
</dbReference>